<dbReference type="Pfam" id="PF12236">
    <property type="entry name" value="Head-tail_con"/>
    <property type="match status" value="1"/>
</dbReference>
<dbReference type="AlphaFoldDB" id="A0A2T4VW51"/>
<evidence type="ECO:0000256" key="1">
    <source>
        <dbReference type="ARBA" id="ARBA00004328"/>
    </source>
</evidence>
<evidence type="ECO:0000313" key="6">
    <source>
        <dbReference type="Proteomes" id="UP000240811"/>
    </source>
</evidence>
<comment type="caution">
    <text evidence="5">The sequence shown here is derived from an EMBL/GenBank/DDBJ whole genome shotgun (WGS) entry which is preliminary data.</text>
</comment>
<evidence type="ECO:0000256" key="4">
    <source>
        <dbReference type="SAM" id="MobiDB-lite"/>
    </source>
</evidence>
<reference evidence="6" key="1">
    <citation type="submission" date="2018-02" db="EMBL/GenBank/DDBJ databases">
        <title>Genome sequence of Candidatus Liberibacter europaeus.</title>
        <authorList>
            <person name="Frampton R.A."/>
            <person name="Thompson S.M."/>
            <person name="David C."/>
            <person name="Addison S.M."/>
            <person name="Smith G.R."/>
        </authorList>
    </citation>
    <scope>NUCLEOTIDE SEQUENCE [LARGE SCALE GENOMIC DNA]</scope>
</reference>
<gene>
    <name evidence="5" type="ORF">C4617_05845</name>
</gene>
<feature type="region of interest" description="Disordered" evidence="4">
    <location>
        <begin position="502"/>
        <end position="528"/>
    </location>
</feature>
<dbReference type="Proteomes" id="UP000240811">
    <property type="component" value="Unassembled WGS sequence"/>
</dbReference>
<dbReference type="InterPro" id="IPR020991">
    <property type="entry name" value="Connector_podovirus"/>
</dbReference>
<keyword evidence="2" id="KW-1188">Viral release from host cell</keyword>
<evidence type="ECO:0000256" key="3">
    <source>
        <dbReference type="ARBA" id="ARBA00023219"/>
    </source>
</evidence>
<dbReference type="EMBL" id="PSQJ01000015">
    <property type="protein sequence ID" value="PTL86014.1"/>
    <property type="molecule type" value="Genomic_DNA"/>
</dbReference>
<accession>A0A2T4VW51</accession>
<comment type="subcellular location">
    <subcellularLocation>
        <location evidence="1">Virion</location>
    </subcellularLocation>
</comment>
<protein>
    <submittedName>
        <fullName evidence="5">Phage tail protein</fullName>
    </submittedName>
</protein>
<evidence type="ECO:0000313" key="5">
    <source>
        <dbReference type="EMBL" id="PTL86014.1"/>
    </source>
</evidence>
<organism evidence="5 6">
    <name type="scientific">Candidatus Liberibacter europaeus</name>
    <dbReference type="NCBI Taxonomy" id="744859"/>
    <lineage>
        <taxon>Bacteria</taxon>
        <taxon>Pseudomonadati</taxon>
        <taxon>Pseudomonadota</taxon>
        <taxon>Alphaproteobacteria</taxon>
        <taxon>Hyphomicrobiales</taxon>
        <taxon>Rhizobiaceae</taxon>
        <taxon>Liberibacter</taxon>
    </lineage>
</organism>
<name>A0A2T4VW51_9HYPH</name>
<proteinExistence type="predicted"/>
<sequence>MIKSNDLTAKQIDSRFKHLKSGRSELDEVIKELSSLLYPYKGSKKSNMWDTTGSEACIKLSSLLSSLITPAGQRWHGLSEPYFSHQLDYLRGASDAKKIKEWCDAITDVLFSFRERSGSGFVSCLHAFYKSIVEVGTGCMYIEADVDNDGIEHGIRYIAVPLDSVYISVNHQNAVDSVYRKFKFTAEQIAHKWGEDALSSSMRASLEQKEDDKFNFIHAVYPKGIGRSKGFHSKFVCTDESRFLEEKELSTLPYAIGRYSVRADEIYGKSPAMEALPAIRRLNEIQTELAKFSILSIQPPYNAVANSLQTKFKQEPRAINYGAISKEGKELFKPVPVGNPIPYYQEIERIEKSIQNMFLLNLFQILDDKASRSAAESLEKTREKGAFVAPLLGGIQSEFIGMMIRRELDILDLQKQLPEFGDLRIQVLKVEYTSPLFKYQQAEVVASAFQGANNLIELAIKSGNPEIMDYLDFETFPAFTLYRSGCPAQLICDSKKVEEKRKERKNQMQQMMEREKENEQTKISNRIGEKVVQNEIKESVDHMRDSRNE</sequence>
<evidence type="ECO:0000256" key="2">
    <source>
        <dbReference type="ARBA" id="ARBA00022612"/>
    </source>
</evidence>
<keyword evidence="3" id="KW-0231">Viral genome packaging</keyword>